<dbReference type="Gene3D" id="2.20.100.10">
    <property type="entry name" value="Thrombospondin type-1 (TSP1) repeat"/>
    <property type="match status" value="1"/>
</dbReference>
<evidence type="ECO:0000256" key="14">
    <source>
        <dbReference type="ARBA" id="ARBA00042352"/>
    </source>
</evidence>
<dbReference type="Gene3D" id="2.10.70.10">
    <property type="entry name" value="Complement Module, domain 1"/>
    <property type="match status" value="1"/>
</dbReference>
<keyword evidence="10" id="KW-0339">Growth factor</keyword>
<evidence type="ECO:0000259" key="17">
    <source>
        <dbReference type="PROSITE" id="PS01225"/>
    </source>
</evidence>
<evidence type="ECO:0000256" key="2">
    <source>
        <dbReference type="ARBA" id="ARBA00004610"/>
    </source>
</evidence>
<keyword evidence="6" id="KW-0964">Secreted</keyword>
<dbReference type="InterPro" id="IPR043973">
    <property type="entry name" value="TSP1_CCN"/>
</dbReference>
<name>A0A3Q3ATU5_KRYMA</name>
<dbReference type="GO" id="GO:0051239">
    <property type="term" value="P:regulation of multicellular organismal process"/>
    <property type="evidence" value="ECO:0007669"/>
    <property type="project" value="UniProtKB-ARBA"/>
</dbReference>
<evidence type="ECO:0000256" key="6">
    <source>
        <dbReference type="ARBA" id="ARBA00022525"/>
    </source>
</evidence>
<dbReference type="PANTHER" id="PTHR11348">
    <property type="entry name" value="CONNECTIVE TISSUE GROWTH FACTOR-RELATED"/>
    <property type="match status" value="1"/>
</dbReference>
<organism evidence="18 19">
    <name type="scientific">Kryptolebias marmoratus</name>
    <name type="common">Mangrove killifish</name>
    <name type="synonym">Rivulus marmoratus</name>
    <dbReference type="NCBI Taxonomy" id="37003"/>
    <lineage>
        <taxon>Eukaryota</taxon>
        <taxon>Metazoa</taxon>
        <taxon>Chordata</taxon>
        <taxon>Craniata</taxon>
        <taxon>Vertebrata</taxon>
        <taxon>Euteleostomi</taxon>
        <taxon>Actinopterygii</taxon>
        <taxon>Neopterygii</taxon>
        <taxon>Teleostei</taxon>
        <taxon>Neoteleostei</taxon>
        <taxon>Acanthomorphata</taxon>
        <taxon>Ovalentaria</taxon>
        <taxon>Atherinomorphae</taxon>
        <taxon>Cyprinodontiformes</taxon>
        <taxon>Rivulidae</taxon>
        <taxon>Kryptolebias</taxon>
    </lineage>
</organism>
<dbReference type="GO" id="GO:0005178">
    <property type="term" value="F:integrin binding"/>
    <property type="evidence" value="ECO:0007669"/>
    <property type="project" value="TreeGrafter"/>
</dbReference>
<evidence type="ECO:0000256" key="11">
    <source>
        <dbReference type="ARBA" id="ARBA00023157"/>
    </source>
</evidence>
<proteinExistence type="inferred from homology"/>
<comment type="subcellular location">
    <subcellularLocation>
        <location evidence="2">Cell junction</location>
        <location evidence="2">Gap junction</location>
    </subcellularLocation>
    <subcellularLocation>
        <location evidence="1">Cytoplasm</location>
    </subcellularLocation>
    <subcellularLocation>
        <location evidence="3">Secreted</location>
    </subcellularLocation>
</comment>
<keyword evidence="7" id="KW-0732">Signal</keyword>
<evidence type="ECO:0000256" key="9">
    <source>
        <dbReference type="ARBA" id="ARBA00022949"/>
    </source>
</evidence>
<evidence type="ECO:0000256" key="4">
    <source>
        <dbReference type="ARBA" id="ARBA00008125"/>
    </source>
</evidence>
<comment type="similarity">
    <text evidence="4">Belongs to the CCN family.</text>
</comment>
<dbReference type="AlphaFoldDB" id="A0A3Q3ATU5"/>
<evidence type="ECO:0000256" key="8">
    <source>
        <dbReference type="ARBA" id="ARBA00022868"/>
    </source>
</evidence>
<dbReference type="Proteomes" id="UP000264800">
    <property type="component" value="Unplaced"/>
</dbReference>
<keyword evidence="19" id="KW-1185">Reference proteome</keyword>
<dbReference type="SUPFAM" id="SSF82895">
    <property type="entry name" value="TSP-1 type 1 repeat"/>
    <property type="match status" value="1"/>
</dbReference>
<dbReference type="InterPro" id="IPR006207">
    <property type="entry name" value="Cys_knot_C"/>
</dbReference>
<dbReference type="GO" id="GO:0045597">
    <property type="term" value="P:positive regulation of cell differentiation"/>
    <property type="evidence" value="ECO:0007669"/>
    <property type="project" value="TreeGrafter"/>
</dbReference>
<dbReference type="GO" id="GO:0005737">
    <property type="term" value="C:cytoplasm"/>
    <property type="evidence" value="ECO:0007669"/>
    <property type="project" value="UniProtKB-SubCell"/>
</dbReference>
<comment type="caution">
    <text evidence="16">Lacks conserved residue(s) required for the propagation of feature annotation.</text>
</comment>
<evidence type="ECO:0000256" key="16">
    <source>
        <dbReference type="PROSITE-ProRule" id="PRU00039"/>
    </source>
</evidence>
<reference evidence="18" key="1">
    <citation type="submission" date="2025-08" db="UniProtKB">
        <authorList>
            <consortium name="Ensembl"/>
        </authorList>
    </citation>
    <scope>IDENTIFICATION</scope>
</reference>
<keyword evidence="12" id="KW-0325">Glycoprotein</keyword>
<dbReference type="GO" id="GO:0005921">
    <property type="term" value="C:gap junction"/>
    <property type="evidence" value="ECO:0007669"/>
    <property type="project" value="UniProtKB-SubCell"/>
</dbReference>
<dbReference type="PANTHER" id="PTHR11348:SF3">
    <property type="entry name" value="CELLULAR COMMUNICATION NETWORK FACTOR 6"/>
    <property type="match status" value="1"/>
</dbReference>
<keyword evidence="11" id="KW-1015">Disulfide bond</keyword>
<evidence type="ECO:0000313" key="19">
    <source>
        <dbReference type="Proteomes" id="UP000264800"/>
    </source>
</evidence>
<feature type="domain" description="CTCK" evidence="17">
    <location>
        <begin position="200"/>
        <end position="273"/>
    </location>
</feature>
<reference evidence="18" key="2">
    <citation type="submission" date="2025-09" db="UniProtKB">
        <authorList>
            <consortium name="Ensembl"/>
        </authorList>
    </citation>
    <scope>IDENTIFICATION</scope>
</reference>
<dbReference type="GO" id="GO:0008083">
    <property type="term" value="F:growth factor activity"/>
    <property type="evidence" value="ECO:0007669"/>
    <property type="project" value="UniProtKB-KW"/>
</dbReference>
<dbReference type="InterPro" id="IPR036383">
    <property type="entry name" value="TSP1_rpt_sf"/>
</dbReference>
<evidence type="ECO:0000256" key="15">
    <source>
        <dbReference type="ARBA" id="ARBA00077787"/>
    </source>
</evidence>
<dbReference type="Ensembl" id="ENSKMAT00000020232.1">
    <property type="protein sequence ID" value="ENSKMAP00000019966.1"/>
    <property type="gene ID" value="ENSKMAG00000014836.1"/>
</dbReference>
<evidence type="ECO:0000256" key="10">
    <source>
        <dbReference type="ARBA" id="ARBA00023030"/>
    </source>
</evidence>
<evidence type="ECO:0000256" key="5">
    <source>
        <dbReference type="ARBA" id="ARBA00022490"/>
    </source>
</evidence>
<dbReference type="InterPro" id="IPR050941">
    <property type="entry name" value="CCN"/>
</dbReference>
<dbReference type="PROSITE" id="PS01185">
    <property type="entry name" value="CTCK_1"/>
    <property type="match status" value="1"/>
</dbReference>
<evidence type="ECO:0000256" key="7">
    <source>
        <dbReference type="ARBA" id="ARBA00022729"/>
    </source>
</evidence>
<dbReference type="PROSITE" id="PS01225">
    <property type="entry name" value="CTCK_2"/>
    <property type="match status" value="1"/>
</dbReference>
<keyword evidence="5" id="KW-0963">Cytoplasm</keyword>
<dbReference type="FunFam" id="2.20.100.10:FF:000046">
    <property type="entry name" value="Cellular communication network factor 4"/>
    <property type="match status" value="1"/>
</dbReference>
<evidence type="ECO:0000256" key="3">
    <source>
        <dbReference type="ARBA" id="ARBA00004613"/>
    </source>
</evidence>
<dbReference type="GO" id="GO:0031012">
    <property type="term" value="C:extracellular matrix"/>
    <property type="evidence" value="ECO:0007669"/>
    <property type="project" value="TreeGrafter"/>
</dbReference>
<dbReference type="GO" id="GO:0005615">
    <property type="term" value="C:extracellular space"/>
    <property type="evidence" value="ECO:0007669"/>
    <property type="project" value="TreeGrafter"/>
</dbReference>
<evidence type="ECO:0000256" key="12">
    <source>
        <dbReference type="ARBA" id="ARBA00023180"/>
    </source>
</evidence>
<dbReference type="OMA" id="ERCNERD"/>
<dbReference type="GO" id="GO:0007155">
    <property type="term" value="P:cell adhesion"/>
    <property type="evidence" value="ECO:0007669"/>
    <property type="project" value="TreeGrafter"/>
</dbReference>
<evidence type="ECO:0000256" key="13">
    <source>
        <dbReference type="ARBA" id="ARBA00039944"/>
    </source>
</evidence>
<accession>A0A3Q3ATU5</accession>
<protein>
    <recommendedName>
        <fullName evidence="13">CCN family member 3</fullName>
    </recommendedName>
    <alternativeName>
        <fullName evidence="14">Cellular communication network factor 3</fullName>
    </alternativeName>
    <alternativeName>
        <fullName evidence="15">Protein NOV homolog</fullName>
    </alternativeName>
</protein>
<dbReference type="InterPro" id="IPR000884">
    <property type="entry name" value="TSP1_rpt"/>
</dbReference>
<dbReference type="SMART" id="SM00041">
    <property type="entry name" value="CT"/>
    <property type="match status" value="1"/>
</dbReference>
<sequence length="282" mass="30856">PPASPLGSVCLSLTSRVRTFVCALTSEFLSSPLISVSTDLLVTTLPVLDFPFEELPKIVFLFLPSDMMAIGCDLNGAHYENGEAFQPSPLYKCSCIGGAIGCTPVFIQKPAGLLGPVPLMGNRPAGLRSAYRDPPLAWKKNCLIQTTPWSPCSKTCGLGISTRVNNDNSKCEMRKDRRLCLLRPCQKSVLRSAPKGKTCCPKFQAKKAEKLTLSGCTSTKKFKPMYCGVCTDKRCCVPNKSSMIKVDFTCKGGSKTQWKMQWITSCVCQRKCNDPAVNGKYR</sequence>
<keyword evidence="9" id="KW-0965">Cell junction</keyword>
<keyword evidence="8" id="KW-0303">Gap junction</keyword>
<dbReference type="GeneTree" id="ENSGT00940000160119"/>
<dbReference type="Pfam" id="PF19035">
    <property type="entry name" value="TSP1_CCN"/>
    <property type="match status" value="1"/>
</dbReference>
<dbReference type="SUPFAM" id="SSF57603">
    <property type="entry name" value="FnI-like domain"/>
    <property type="match status" value="1"/>
</dbReference>
<dbReference type="GO" id="GO:0008201">
    <property type="term" value="F:heparin binding"/>
    <property type="evidence" value="ECO:0007669"/>
    <property type="project" value="TreeGrafter"/>
</dbReference>
<evidence type="ECO:0000256" key="1">
    <source>
        <dbReference type="ARBA" id="ARBA00004496"/>
    </source>
</evidence>
<evidence type="ECO:0000313" key="18">
    <source>
        <dbReference type="Ensembl" id="ENSKMAP00000019966.1"/>
    </source>
</evidence>
<dbReference type="SMART" id="SM00209">
    <property type="entry name" value="TSP1"/>
    <property type="match status" value="1"/>
</dbReference>
<dbReference type="PROSITE" id="PS50092">
    <property type="entry name" value="TSP1"/>
    <property type="match status" value="1"/>
</dbReference>